<gene>
    <name evidence="3" type="ORF">OC846_001628</name>
</gene>
<organism evidence="3 4">
    <name type="scientific">Tilletia horrida</name>
    <dbReference type="NCBI Taxonomy" id="155126"/>
    <lineage>
        <taxon>Eukaryota</taxon>
        <taxon>Fungi</taxon>
        <taxon>Dikarya</taxon>
        <taxon>Basidiomycota</taxon>
        <taxon>Ustilaginomycotina</taxon>
        <taxon>Exobasidiomycetes</taxon>
        <taxon>Tilletiales</taxon>
        <taxon>Tilletiaceae</taxon>
        <taxon>Tilletia</taxon>
    </lineage>
</organism>
<comment type="caution">
    <text evidence="3">The sequence shown here is derived from an EMBL/GenBank/DDBJ whole genome shotgun (WGS) entry which is preliminary data.</text>
</comment>
<feature type="region of interest" description="Disordered" evidence="2">
    <location>
        <begin position="1"/>
        <end position="26"/>
    </location>
</feature>
<keyword evidence="4" id="KW-1185">Reference proteome</keyword>
<evidence type="ECO:0000313" key="3">
    <source>
        <dbReference type="EMBL" id="KAK0555663.1"/>
    </source>
</evidence>
<sequence>MSSSGASSTIGGDWVSETPARGTLTTEEAEAFCDAQIVEMQVIQEDTERINAEIAQAKKELAAAMKEVDRLSYERSREEAFAKEALASLSKRGKRDLRTEPSDR</sequence>
<evidence type="ECO:0000256" key="2">
    <source>
        <dbReference type="SAM" id="MobiDB-lite"/>
    </source>
</evidence>
<evidence type="ECO:0000256" key="1">
    <source>
        <dbReference type="SAM" id="Coils"/>
    </source>
</evidence>
<proteinExistence type="predicted"/>
<feature type="compositionally biased region" description="Polar residues" evidence="2">
    <location>
        <begin position="1"/>
        <end position="10"/>
    </location>
</feature>
<feature type="coiled-coil region" evidence="1">
    <location>
        <begin position="40"/>
        <end position="74"/>
    </location>
</feature>
<name>A0AAN6JZP8_9BASI</name>
<dbReference type="Proteomes" id="UP001176517">
    <property type="component" value="Unassembled WGS sequence"/>
</dbReference>
<accession>A0AAN6JZP8</accession>
<keyword evidence="1" id="KW-0175">Coiled coil</keyword>
<reference evidence="3" key="1">
    <citation type="journal article" date="2023" name="PhytoFront">
        <title>Draft Genome Resources of Seven Strains of Tilletia horrida, Causal Agent of Kernel Smut of Rice.</title>
        <authorList>
            <person name="Khanal S."/>
            <person name="Antony Babu S."/>
            <person name="Zhou X.G."/>
        </authorList>
    </citation>
    <scope>NUCLEOTIDE SEQUENCE</scope>
    <source>
        <strain evidence="3">TX6</strain>
    </source>
</reference>
<dbReference type="AlphaFoldDB" id="A0AAN6JZP8"/>
<evidence type="ECO:0000313" key="4">
    <source>
        <dbReference type="Proteomes" id="UP001176517"/>
    </source>
</evidence>
<protein>
    <submittedName>
        <fullName evidence="3">Uncharacterized protein</fullName>
    </submittedName>
</protein>
<dbReference type="EMBL" id="JAPDMZ010000025">
    <property type="protein sequence ID" value="KAK0555663.1"/>
    <property type="molecule type" value="Genomic_DNA"/>
</dbReference>